<feature type="compositionally biased region" description="Acidic residues" evidence="2">
    <location>
        <begin position="476"/>
        <end position="504"/>
    </location>
</feature>
<comment type="caution">
    <text evidence="3">The sequence shown here is derived from an EMBL/GenBank/DDBJ whole genome shotgun (WGS) entry which is preliminary data.</text>
</comment>
<dbReference type="InterPro" id="IPR011990">
    <property type="entry name" value="TPR-like_helical_dom_sf"/>
</dbReference>
<dbReference type="GO" id="GO:0031177">
    <property type="term" value="F:phosphopantetheine binding"/>
    <property type="evidence" value="ECO:0007669"/>
    <property type="project" value="InterPro"/>
</dbReference>
<feature type="region of interest" description="Disordered" evidence="2">
    <location>
        <begin position="1"/>
        <end position="198"/>
    </location>
</feature>
<dbReference type="OrthoDB" id="431454at2759"/>
<dbReference type="PROSITE" id="PS50075">
    <property type="entry name" value="CARRIER"/>
    <property type="match status" value="1"/>
</dbReference>
<feature type="compositionally biased region" description="Low complexity" evidence="2">
    <location>
        <begin position="119"/>
        <end position="144"/>
    </location>
</feature>
<feature type="compositionally biased region" description="Low complexity" evidence="2">
    <location>
        <begin position="36"/>
        <end position="46"/>
    </location>
</feature>
<dbReference type="SMART" id="SM00823">
    <property type="entry name" value="PKS_PP"/>
    <property type="match status" value="1"/>
</dbReference>
<dbReference type="EMBL" id="LSRX01000596">
    <property type="protein sequence ID" value="OLP93037.1"/>
    <property type="molecule type" value="Genomic_DNA"/>
</dbReference>
<sequence length="1310" mass="141932">MKSVFSKVIPAKGVFPPPAPGKGGPGKGGKGTVIPAKAVKAKVAYKTPQPGPPKPKTTSPPKASTSPPKPKPSSTAKASALLIAKASRPKPGGIAPKARVPAIQPSRLSNRELPRPKRSTPSASAETSTPSASAETAPPSETAEPVPPAPSSPAASTSTAPLPKAPVPVKEECTDYPAGIEPPQYADPASPSKPDSAGYMNLSMITEMAKEMSSRCRKVVQNSAHFLQPAKPSQSDPVDDPETLHKMANLEQELAQARATEDMLRDQLNSLDSQYEEAREEDRRHVADAKQKLADAQRERAQLEAERDKALAAHRVLEEELADARQTSEQIQAESEVLRKQNTALEEKNAALEEKSAAQQEEIAKLKSELEQGRVKQERVSEKMKTARLRYEAALRASIDYSLNSLQKLSDNMTRAAADEDFSDAGEALQQVMQDPMLPPLLESLGIGPPSEKAKALESIKSVFRSKGLEPKADETESEAEPEEQDEQEEEQEEPASSSDDEGTAPDAAAAGNAGDKDDDKKKDTDEAGKKQKKNKSRSSSSSSSSSRKSNSRVISKKVQEPEPSPEKEAKEDFHLLKEAEAQLPACAKDKHPKLEILQHIFQIVLRVPSILVSFSDGLFQPFSNWFGAFARRGTAKVQLEHGVVHLRDFLCSMAFPGSSCCKAQQEQESPTQPLTGLGQICTAIGIGCGVAFALMPTDSLRNVSQNVLKVLIVQVQTQLQEYQEALSTAEEAVAIFRELKDRRGEATGLLLAANVYKMVGQLEEAEKWLLEAQEIFEDLGERRLLAQVLHSMAKIHIAKQEPAEAVRLAYEAHALCKRARDKAAEAGTLLFTVEAHLSFIAQLVENGRMRGSRELEEQLSKAEKAGIAAKRIADKLGHQQTIADCFYALSEVNLVSGRYQEALDGADEGIKIYQDVGYQLGECTFVNMKAQALLVSGKNDEALIAAQEAVSMAKAMDDKPLEVLAQEILDKVLQGQHMGVQPTQVSQPRYVQEEEEEEIQEVPAESRIEEEKPKGLEPAIVSDMLHNMLREMMGSDMESDTPLMDAGVDSLMSIEFRSQVNQAFSGLGLSSTLTFDYPTIRELHLTTGRLVQIDLSAVEAMWSSSCNDWGEEGPLMVQQPKLIFPPLQLGPANGMFQGGDNIPMMDAWKPSAPSPCGLWPAYYKEADDDADTTEYTATQKSSAGSSCGDDDWNSHVRSNLAGEIFPGERFGASDADDGRGLVDLDPEVGRQRGQELLAMLHDGPLSKGACHRGDPGGSTGLGSFGPSEQLLSTAMLGQQSRQSFSRPWVPLGTVAAQGIGSSQVTNWAL</sequence>
<feature type="compositionally biased region" description="Low complexity" evidence="2">
    <location>
        <begin position="505"/>
        <end position="514"/>
    </location>
</feature>
<accession>A0A1Q9DD12</accession>
<evidence type="ECO:0000313" key="4">
    <source>
        <dbReference type="Proteomes" id="UP000186817"/>
    </source>
</evidence>
<feature type="region of interest" description="Disordered" evidence="2">
    <location>
        <begin position="984"/>
        <end position="1012"/>
    </location>
</feature>
<dbReference type="InterPro" id="IPR020806">
    <property type="entry name" value="PKS_PP-bd"/>
</dbReference>
<dbReference type="InterPro" id="IPR036736">
    <property type="entry name" value="ACP-like_sf"/>
</dbReference>
<feature type="compositionally biased region" description="Basic and acidic residues" evidence="2">
    <location>
        <begin position="558"/>
        <end position="570"/>
    </location>
</feature>
<evidence type="ECO:0000256" key="2">
    <source>
        <dbReference type="SAM" id="MobiDB-lite"/>
    </source>
</evidence>
<keyword evidence="1" id="KW-0175">Coiled coil</keyword>
<dbReference type="SMART" id="SM00028">
    <property type="entry name" value="TPR"/>
    <property type="match status" value="4"/>
</dbReference>
<evidence type="ECO:0000256" key="1">
    <source>
        <dbReference type="SAM" id="Coils"/>
    </source>
</evidence>
<dbReference type="SUPFAM" id="SSF48452">
    <property type="entry name" value="TPR-like"/>
    <property type="match status" value="1"/>
</dbReference>
<dbReference type="Pfam" id="PF13424">
    <property type="entry name" value="TPR_12"/>
    <property type="match status" value="1"/>
</dbReference>
<reference evidence="3 4" key="1">
    <citation type="submission" date="2016-02" db="EMBL/GenBank/DDBJ databases">
        <title>Genome analysis of coral dinoflagellate symbionts highlights evolutionary adaptations to a symbiotic lifestyle.</title>
        <authorList>
            <person name="Aranda M."/>
            <person name="Li Y."/>
            <person name="Liew Y.J."/>
            <person name="Baumgarten S."/>
            <person name="Simakov O."/>
            <person name="Wilson M."/>
            <person name="Piel J."/>
            <person name="Ashoor H."/>
            <person name="Bougouffa S."/>
            <person name="Bajic V.B."/>
            <person name="Ryu T."/>
            <person name="Ravasi T."/>
            <person name="Bayer T."/>
            <person name="Micklem G."/>
            <person name="Kim H."/>
            <person name="Bhak J."/>
            <person name="Lajeunesse T.C."/>
            <person name="Voolstra C.R."/>
        </authorList>
    </citation>
    <scope>NUCLEOTIDE SEQUENCE [LARGE SCALE GENOMIC DNA]</scope>
    <source>
        <strain evidence="3 4">CCMP2467</strain>
    </source>
</reference>
<name>A0A1Q9DD12_SYMMI</name>
<protein>
    <submittedName>
        <fullName evidence="3">Uncharacterized protein</fullName>
    </submittedName>
</protein>
<feature type="compositionally biased region" description="Low complexity" evidence="2">
    <location>
        <begin position="538"/>
        <end position="554"/>
    </location>
</feature>
<feature type="coiled-coil region" evidence="1">
    <location>
        <begin position="713"/>
        <end position="740"/>
    </location>
</feature>
<dbReference type="InterPro" id="IPR009081">
    <property type="entry name" value="PP-bd_ACP"/>
</dbReference>
<feature type="compositionally biased region" description="Basic and acidic residues" evidence="2">
    <location>
        <begin position="515"/>
        <end position="530"/>
    </location>
</feature>
<dbReference type="SUPFAM" id="SSF47336">
    <property type="entry name" value="ACP-like"/>
    <property type="match status" value="1"/>
</dbReference>
<feature type="region of interest" description="Disordered" evidence="2">
    <location>
        <begin position="251"/>
        <end position="306"/>
    </location>
</feature>
<dbReference type="PANTHER" id="PTHR10098">
    <property type="entry name" value="RAPSYN-RELATED"/>
    <property type="match status" value="1"/>
</dbReference>
<dbReference type="InterPro" id="IPR019734">
    <property type="entry name" value="TPR_rpt"/>
</dbReference>
<dbReference type="PANTHER" id="PTHR10098:SF108">
    <property type="entry name" value="TETRATRICOPEPTIDE REPEAT PROTEIN 28"/>
    <property type="match status" value="1"/>
</dbReference>
<feature type="compositionally biased region" description="Basic and acidic residues" evidence="2">
    <location>
        <begin position="276"/>
        <end position="306"/>
    </location>
</feature>
<evidence type="ECO:0000313" key="3">
    <source>
        <dbReference type="EMBL" id="OLP93037.1"/>
    </source>
</evidence>
<proteinExistence type="predicted"/>
<dbReference type="Pfam" id="PF00550">
    <property type="entry name" value="PP-binding"/>
    <property type="match status" value="1"/>
</dbReference>
<gene>
    <name evidence="3" type="ORF">AK812_SmicGene25095</name>
</gene>
<feature type="region of interest" description="Disordered" evidence="2">
    <location>
        <begin position="416"/>
        <end position="570"/>
    </location>
</feature>
<feature type="compositionally biased region" description="Low complexity" evidence="2">
    <location>
        <begin position="56"/>
        <end position="86"/>
    </location>
</feature>
<feature type="compositionally biased region" description="Low complexity" evidence="2">
    <location>
        <begin position="152"/>
        <end position="161"/>
    </location>
</feature>
<dbReference type="Proteomes" id="UP000186817">
    <property type="component" value="Unassembled WGS sequence"/>
</dbReference>
<keyword evidence="4" id="KW-1185">Reference proteome</keyword>
<organism evidence="3 4">
    <name type="scientific">Symbiodinium microadriaticum</name>
    <name type="common">Dinoflagellate</name>
    <name type="synonym">Zooxanthella microadriatica</name>
    <dbReference type="NCBI Taxonomy" id="2951"/>
    <lineage>
        <taxon>Eukaryota</taxon>
        <taxon>Sar</taxon>
        <taxon>Alveolata</taxon>
        <taxon>Dinophyceae</taxon>
        <taxon>Suessiales</taxon>
        <taxon>Symbiodiniaceae</taxon>
        <taxon>Symbiodinium</taxon>
    </lineage>
</organism>
<dbReference type="Gene3D" id="1.25.40.10">
    <property type="entry name" value="Tetratricopeptide repeat domain"/>
    <property type="match status" value="2"/>
</dbReference>
<feature type="compositionally biased region" description="Gly residues" evidence="2">
    <location>
        <begin position="21"/>
        <end position="31"/>
    </location>
</feature>
<dbReference type="Gene3D" id="1.10.1200.10">
    <property type="entry name" value="ACP-like"/>
    <property type="match status" value="1"/>
</dbReference>